<dbReference type="Proteomes" id="UP001219525">
    <property type="component" value="Unassembled WGS sequence"/>
</dbReference>
<keyword evidence="1" id="KW-0732">Signal</keyword>
<reference evidence="2" key="1">
    <citation type="submission" date="2023-03" db="EMBL/GenBank/DDBJ databases">
        <title>Massive genome expansion in bonnet fungi (Mycena s.s.) driven by repeated elements and novel gene families across ecological guilds.</title>
        <authorList>
            <consortium name="Lawrence Berkeley National Laboratory"/>
            <person name="Harder C.B."/>
            <person name="Miyauchi S."/>
            <person name="Viragh M."/>
            <person name="Kuo A."/>
            <person name="Thoen E."/>
            <person name="Andreopoulos B."/>
            <person name="Lu D."/>
            <person name="Skrede I."/>
            <person name="Drula E."/>
            <person name="Henrissat B."/>
            <person name="Morin E."/>
            <person name="Kohler A."/>
            <person name="Barry K."/>
            <person name="LaButti K."/>
            <person name="Morin E."/>
            <person name="Salamov A."/>
            <person name="Lipzen A."/>
            <person name="Mereny Z."/>
            <person name="Hegedus B."/>
            <person name="Baldrian P."/>
            <person name="Stursova M."/>
            <person name="Weitz H."/>
            <person name="Taylor A."/>
            <person name="Grigoriev I.V."/>
            <person name="Nagy L.G."/>
            <person name="Martin F."/>
            <person name="Kauserud H."/>
        </authorList>
    </citation>
    <scope>NUCLEOTIDE SEQUENCE</scope>
    <source>
        <strain evidence="2">9144</strain>
    </source>
</reference>
<keyword evidence="3" id="KW-1185">Reference proteome</keyword>
<dbReference type="EMBL" id="JARJCW010000001">
    <property type="protein sequence ID" value="KAJ7229798.1"/>
    <property type="molecule type" value="Genomic_DNA"/>
</dbReference>
<evidence type="ECO:0000256" key="1">
    <source>
        <dbReference type="SAM" id="SignalP"/>
    </source>
</evidence>
<feature type="signal peptide" evidence="1">
    <location>
        <begin position="1"/>
        <end position="18"/>
    </location>
</feature>
<accession>A0AAD6YU24</accession>
<dbReference type="AlphaFoldDB" id="A0AAD6YU24"/>
<comment type="caution">
    <text evidence="2">The sequence shown here is derived from an EMBL/GenBank/DDBJ whole genome shotgun (WGS) entry which is preliminary data.</text>
</comment>
<sequence length="101" mass="10370">MKVTIFAAILFVTPLVNALPPVPPNLVGRSFTHLETRSCPPSACGCNGVTGPPGPDSGLFCGNSAINPACITGEVFQCNESGSTCAFGPRDTCTQCNALHC</sequence>
<protein>
    <submittedName>
        <fullName evidence="2">Uncharacterized protein</fullName>
    </submittedName>
</protein>
<evidence type="ECO:0000313" key="2">
    <source>
        <dbReference type="EMBL" id="KAJ7229798.1"/>
    </source>
</evidence>
<proteinExistence type="predicted"/>
<organism evidence="2 3">
    <name type="scientific">Mycena pura</name>
    <dbReference type="NCBI Taxonomy" id="153505"/>
    <lineage>
        <taxon>Eukaryota</taxon>
        <taxon>Fungi</taxon>
        <taxon>Dikarya</taxon>
        <taxon>Basidiomycota</taxon>
        <taxon>Agaricomycotina</taxon>
        <taxon>Agaricomycetes</taxon>
        <taxon>Agaricomycetidae</taxon>
        <taxon>Agaricales</taxon>
        <taxon>Marasmiineae</taxon>
        <taxon>Mycenaceae</taxon>
        <taxon>Mycena</taxon>
    </lineage>
</organism>
<feature type="chain" id="PRO_5042009537" evidence="1">
    <location>
        <begin position="19"/>
        <end position="101"/>
    </location>
</feature>
<gene>
    <name evidence="2" type="ORF">GGX14DRAFT_507843</name>
</gene>
<name>A0AAD6YU24_9AGAR</name>
<evidence type="ECO:0000313" key="3">
    <source>
        <dbReference type="Proteomes" id="UP001219525"/>
    </source>
</evidence>